<proteinExistence type="predicted"/>
<evidence type="ECO:0000313" key="3">
    <source>
        <dbReference type="Proteomes" id="UP000295151"/>
    </source>
</evidence>
<keyword evidence="1" id="KW-0732">Signal</keyword>
<dbReference type="AlphaFoldDB" id="A0A4R7TFF2"/>
<sequence length="360" mass="37868">MKLALTVGLSATALVLTTGPAIAAASDWHETPTGVDALLPYSISAGGGALWTVGAIDTRDDFQPVAARWVNGKWQTTPQPAGHGRLSDVAVRTADDAWAVGARWAPGELWSQLLVQHWNGKAWKQVPGPTLAREGGSEFYTVATQGGQVWAAGSAPGPTEGSSDGIVYRYDGKRWMGVNDAISAASLFIYDIAPLSRTDVWIAAENGIKHYDGQGWKDAALPGGPSPAVHLRGLAAVSPSDIWAVGHREDPVLRRRPLVYHFNGKVWSEVPTPADSGELWSVNLVKGQPVAVGESPHGPYLLRMTGTGFVRQPDPAGAGLLFSSTVTGGRLWIAGKAADNNAAYVGFSRLGVPAALATGR</sequence>
<dbReference type="OrthoDB" id="3454650at2"/>
<dbReference type="SUPFAM" id="SSF50965">
    <property type="entry name" value="Galactose oxidase, central domain"/>
    <property type="match status" value="1"/>
</dbReference>
<reference evidence="2 3" key="1">
    <citation type="submission" date="2019-03" db="EMBL/GenBank/DDBJ databases">
        <title>Genomic Encyclopedia of Type Strains, Phase III (KMG-III): the genomes of soil and plant-associated and newly described type strains.</title>
        <authorList>
            <person name="Whitman W."/>
        </authorList>
    </citation>
    <scope>NUCLEOTIDE SEQUENCE [LARGE SCALE GENOMIC DNA]</scope>
    <source>
        <strain evidence="2 3">VKM Ac-2575</strain>
    </source>
</reference>
<keyword evidence="3" id="KW-1185">Reference proteome</keyword>
<comment type="caution">
    <text evidence="2">The sequence shown here is derived from an EMBL/GenBank/DDBJ whole genome shotgun (WGS) entry which is preliminary data.</text>
</comment>
<evidence type="ECO:0008006" key="4">
    <source>
        <dbReference type="Google" id="ProtNLM"/>
    </source>
</evidence>
<evidence type="ECO:0000256" key="1">
    <source>
        <dbReference type="SAM" id="SignalP"/>
    </source>
</evidence>
<dbReference type="InterPro" id="IPR011043">
    <property type="entry name" value="Gal_Oxase/kelch_b-propeller"/>
</dbReference>
<feature type="signal peptide" evidence="1">
    <location>
        <begin position="1"/>
        <end position="23"/>
    </location>
</feature>
<name>A0A4R7TFF2_9ACTN</name>
<dbReference type="Proteomes" id="UP000295151">
    <property type="component" value="Unassembled WGS sequence"/>
</dbReference>
<protein>
    <recommendedName>
        <fullName evidence="4">Secreted protein</fullName>
    </recommendedName>
</protein>
<dbReference type="EMBL" id="SOCE01000001">
    <property type="protein sequence ID" value="TDU90276.1"/>
    <property type="molecule type" value="Genomic_DNA"/>
</dbReference>
<dbReference type="RefSeq" id="WP_133980208.1">
    <property type="nucleotide sequence ID" value="NZ_SOCE01000001.1"/>
</dbReference>
<accession>A0A4R7TFF2</accession>
<gene>
    <name evidence="2" type="ORF">EV138_3861</name>
</gene>
<organism evidence="2 3">
    <name type="scientific">Kribbella voronezhensis</name>
    <dbReference type="NCBI Taxonomy" id="2512212"/>
    <lineage>
        <taxon>Bacteria</taxon>
        <taxon>Bacillati</taxon>
        <taxon>Actinomycetota</taxon>
        <taxon>Actinomycetes</taxon>
        <taxon>Propionibacteriales</taxon>
        <taxon>Kribbellaceae</taxon>
        <taxon>Kribbella</taxon>
    </lineage>
</organism>
<evidence type="ECO:0000313" key="2">
    <source>
        <dbReference type="EMBL" id="TDU90276.1"/>
    </source>
</evidence>
<feature type="chain" id="PRO_5020222265" description="Secreted protein" evidence="1">
    <location>
        <begin position="24"/>
        <end position="360"/>
    </location>
</feature>